<evidence type="ECO:0000313" key="3">
    <source>
        <dbReference type="EMBL" id="MBF6226381.1"/>
    </source>
</evidence>
<feature type="transmembrane region" description="Helical" evidence="2">
    <location>
        <begin position="132"/>
        <end position="152"/>
    </location>
</feature>
<protein>
    <recommendedName>
        <fullName evidence="5">Integral membrane protein</fullName>
    </recommendedName>
</protein>
<feature type="transmembrane region" description="Helical" evidence="2">
    <location>
        <begin position="76"/>
        <end position="100"/>
    </location>
</feature>
<organism evidence="3 4">
    <name type="scientific">Nocardia abscessus</name>
    <dbReference type="NCBI Taxonomy" id="120957"/>
    <lineage>
        <taxon>Bacteria</taxon>
        <taxon>Bacillati</taxon>
        <taxon>Actinomycetota</taxon>
        <taxon>Actinomycetes</taxon>
        <taxon>Mycobacteriales</taxon>
        <taxon>Nocardiaceae</taxon>
        <taxon>Nocardia</taxon>
    </lineage>
</organism>
<evidence type="ECO:0000313" key="4">
    <source>
        <dbReference type="Proteomes" id="UP000807309"/>
    </source>
</evidence>
<name>A0ABS0C7M5_9NOCA</name>
<dbReference type="RefSeq" id="WP_195033503.1">
    <property type="nucleotide sequence ID" value="NZ_JADLRE010000010.1"/>
</dbReference>
<keyword evidence="2" id="KW-0812">Transmembrane</keyword>
<accession>A0ABS0C7M5</accession>
<feature type="compositionally biased region" description="Low complexity" evidence="1">
    <location>
        <begin position="9"/>
        <end position="20"/>
    </location>
</feature>
<sequence>MTADMNFQHGRPGAAPGGYPSAPPHPPGHDYRPPGSSAGGGTGITAALLALLGGGWEMFGLVSMGMAHAFDTVAGLALISVAVAGFVAFLLILGSVLLLCRSTVGRVLVIVGSALNLIDMAVGLAVTGLFGLLPIALGVLTLATLVLAAISPTGRWIGARRRSIPPYVHQPPPPYGQPSFSQYGHQPPQPYGHPTAPPPGHGAPLYGQPPYSNR</sequence>
<keyword evidence="4" id="KW-1185">Reference proteome</keyword>
<feature type="transmembrane region" description="Helical" evidence="2">
    <location>
        <begin position="46"/>
        <end position="70"/>
    </location>
</feature>
<keyword evidence="2" id="KW-0472">Membrane</keyword>
<feature type="transmembrane region" description="Helical" evidence="2">
    <location>
        <begin position="107"/>
        <end position="126"/>
    </location>
</feature>
<feature type="region of interest" description="Disordered" evidence="1">
    <location>
        <begin position="168"/>
        <end position="214"/>
    </location>
</feature>
<dbReference type="EMBL" id="JADLRE010000010">
    <property type="protein sequence ID" value="MBF6226381.1"/>
    <property type="molecule type" value="Genomic_DNA"/>
</dbReference>
<evidence type="ECO:0000256" key="2">
    <source>
        <dbReference type="SAM" id="Phobius"/>
    </source>
</evidence>
<reference evidence="3 4" key="1">
    <citation type="submission" date="2020-10" db="EMBL/GenBank/DDBJ databases">
        <title>Identification of Nocardia species via Next-generation sequencing and recognition of intraspecies genetic diversity.</title>
        <authorList>
            <person name="Li P."/>
            <person name="Li P."/>
            <person name="Lu B."/>
        </authorList>
    </citation>
    <scope>NUCLEOTIDE SEQUENCE [LARGE SCALE GENOMIC DNA]</scope>
    <source>
        <strain evidence="3 4">N-11</strain>
    </source>
</reference>
<keyword evidence="2" id="KW-1133">Transmembrane helix</keyword>
<evidence type="ECO:0008006" key="5">
    <source>
        <dbReference type="Google" id="ProtNLM"/>
    </source>
</evidence>
<evidence type="ECO:0000256" key="1">
    <source>
        <dbReference type="SAM" id="MobiDB-lite"/>
    </source>
</evidence>
<feature type="region of interest" description="Disordered" evidence="1">
    <location>
        <begin position="1"/>
        <end position="36"/>
    </location>
</feature>
<gene>
    <name evidence="3" type="ORF">IU470_14870</name>
</gene>
<comment type="caution">
    <text evidence="3">The sequence shown here is derived from an EMBL/GenBank/DDBJ whole genome shotgun (WGS) entry which is preliminary data.</text>
</comment>
<dbReference type="Proteomes" id="UP000807309">
    <property type="component" value="Unassembled WGS sequence"/>
</dbReference>
<proteinExistence type="predicted"/>
<feature type="compositionally biased region" description="Pro residues" evidence="1">
    <location>
        <begin position="187"/>
        <end position="201"/>
    </location>
</feature>